<comment type="caution">
    <text evidence="1">The sequence shown here is derived from an EMBL/GenBank/DDBJ whole genome shotgun (WGS) entry which is preliminary data.</text>
</comment>
<dbReference type="Pfam" id="PF10049">
    <property type="entry name" value="DUF2283"/>
    <property type="match status" value="1"/>
</dbReference>
<protein>
    <submittedName>
        <fullName evidence="1">DUF2283 domain-containing protein</fullName>
    </submittedName>
</protein>
<name>A0AA90HAH8_9ACTN</name>
<proteinExistence type="predicted"/>
<dbReference type="InterPro" id="IPR019270">
    <property type="entry name" value="DUF2283"/>
</dbReference>
<dbReference type="RefSeq" id="WP_271313320.1">
    <property type="nucleotide sequence ID" value="NZ_JABXJJ020000020.1"/>
</dbReference>
<dbReference type="EMBL" id="JABXJJ020000020">
    <property type="protein sequence ID" value="MDI5971092.1"/>
    <property type="molecule type" value="Genomic_DNA"/>
</dbReference>
<sequence length="83" mass="9250">MADVRVTYDAEADAAYLYFTDPRINVRVARMYPCDPVQVEGMINLDFDETSHLVGIEILSARSKLPAYLLETAEQIGRDGDPG</sequence>
<dbReference type="AlphaFoldDB" id="A0AA90HAH8"/>
<reference evidence="1" key="1">
    <citation type="submission" date="2023-05" db="EMBL/GenBank/DDBJ databases">
        <title>Streptantibioticus silvisoli sp. nov., acidotolerant actinomycetes 1 from pine litter.</title>
        <authorList>
            <person name="Swiecimska M."/>
            <person name="Golinska P."/>
            <person name="Sangal V."/>
            <person name="Wachnowicz B."/>
            <person name="Goodfellow M."/>
        </authorList>
    </citation>
    <scope>NUCLEOTIDE SEQUENCE</scope>
    <source>
        <strain evidence="1">SL13</strain>
    </source>
</reference>
<evidence type="ECO:0000313" key="1">
    <source>
        <dbReference type="EMBL" id="MDI5971092.1"/>
    </source>
</evidence>
<accession>A0AA90HAH8</accession>
<organism evidence="1">
    <name type="scientific">Streptantibioticus silvisoli</name>
    <dbReference type="NCBI Taxonomy" id="2705255"/>
    <lineage>
        <taxon>Bacteria</taxon>
        <taxon>Bacillati</taxon>
        <taxon>Actinomycetota</taxon>
        <taxon>Actinomycetes</taxon>
        <taxon>Kitasatosporales</taxon>
        <taxon>Streptomycetaceae</taxon>
        <taxon>Streptantibioticus</taxon>
    </lineage>
</organism>
<gene>
    <name evidence="1" type="ORF">POF50_017365</name>
</gene>